<feature type="domain" description="Shikimate dehydrogenase substrate binding N-terminal" evidence="3">
    <location>
        <begin position="20"/>
        <end position="103"/>
    </location>
</feature>
<keyword evidence="2" id="KW-0028">Amino-acid biosynthesis</keyword>
<dbReference type="InterPro" id="IPR013708">
    <property type="entry name" value="Shikimate_DH-bd_N"/>
</dbReference>
<gene>
    <name evidence="4" type="ORF">HED64_08990</name>
</gene>
<evidence type="ECO:0000313" key="5">
    <source>
        <dbReference type="Proteomes" id="UP000746595"/>
    </source>
</evidence>
<organism evidence="4 5">
    <name type="scientific">Paeniglutamicibacter terrestris</name>
    <dbReference type="NCBI Taxonomy" id="2723403"/>
    <lineage>
        <taxon>Bacteria</taxon>
        <taxon>Bacillati</taxon>
        <taxon>Actinomycetota</taxon>
        <taxon>Actinomycetes</taxon>
        <taxon>Micrococcales</taxon>
        <taxon>Micrococcaceae</taxon>
        <taxon>Paeniglutamicibacter</taxon>
    </lineage>
</organism>
<keyword evidence="2" id="KW-0057">Aromatic amino acid biosynthesis</keyword>
<name>A0ABX1G3L7_9MICC</name>
<accession>A0ABX1G3L7</accession>
<dbReference type="Gene3D" id="3.40.50.10860">
    <property type="entry name" value="Leucine Dehydrogenase, chain A, domain 1"/>
    <property type="match status" value="1"/>
</dbReference>
<dbReference type="InterPro" id="IPR046346">
    <property type="entry name" value="Aminoacid_DH-like_N_sf"/>
</dbReference>
<dbReference type="PANTHER" id="PTHR21089:SF1">
    <property type="entry name" value="BIFUNCTIONAL 3-DEHYDROQUINATE DEHYDRATASE_SHIKIMATE DEHYDROGENASE, CHLOROPLASTIC"/>
    <property type="match status" value="1"/>
</dbReference>
<evidence type="ECO:0000256" key="1">
    <source>
        <dbReference type="ARBA" id="ARBA00004871"/>
    </source>
</evidence>
<dbReference type="EMBL" id="JAAWVT010000003">
    <property type="protein sequence ID" value="NKG20841.1"/>
    <property type="molecule type" value="Genomic_DNA"/>
</dbReference>
<proteinExistence type="predicted"/>
<comment type="pathway">
    <text evidence="1">Metabolic intermediate biosynthesis; chorismate biosynthesis; chorismate from D-erythrose 4-phosphate and phosphoenolpyruvate: step 4/7.</text>
</comment>
<dbReference type="CDD" id="cd01065">
    <property type="entry name" value="NAD_bind_Shikimate_DH"/>
    <property type="match status" value="1"/>
</dbReference>
<evidence type="ECO:0000256" key="2">
    <source>
        <dbReference type="ARBA" id="ARBA00023141"/>
    </source>
</evidence>
<keyword evidence="5" id="KW-1185">Reference proteome</keyword>
<dbReference type="SUPFAM" id="SSF51735">
    <property type="entry name" value="NAD(P)-binding Rossmann-fold domains"/>
    <property type="match status" value="1"/>
</dbReference>
<dbReference type="RefSeq" id="WP_168151690.1">
    <property type="nucleotide sequence ID" value="NZ_JAAWVT010000003.1"/>
</dbReference>
<evidence type="ECO:0000259" key="3">
    <source>
        <dbReference type="Pfam" id="PF08501"/>
    </source>
</evidence>
<sequence>MIAAAAQPTANATRGARAAVLGHPIGHSRSPLLHSTAYRAMGVSIDYTAIDIEPDEAAAFAARLRTEPEWVGVSVTMPMKDALIPYMDELSERVQRLGALNTVLVRRTADGVRLMGHNTDVDGIVRSLTPALRAQDDVMVTGTARRAAILGAGNTALAALEACADLGFTHVDLIVRNPERATAAQGLATELGLSCETISAKAAGARLRDYAAVISTLPARAADGLMAQLGLTGSAGILAPGAVLLDVAYDPWPSAIASAWHDAGGTVVSGMLMLVHQGVEQVKMFSGVKVADWKHVTNVMCDAVGLSRP</sequence>
<dbReference type="Proteomes" id="UP000746595">
    <property type="component" value="Unassembled WGS sequence"/>
</dbReference>
<dbReference type="Gene3D" id="3.40.50.720">
    <property type="entry name" value="NAD(P)-binding Rossmann-like Domain"/>
    <property type="match status" value="1"/>
</dbReference>
<dbReference type="PANTHER" id="PTHR21089">
    <property type="entry name" value="SHIKIMATE DEHYDROGENASE"/>
    <property type="match status" value="1"/>
</dbReference>
<protein>
    <submittedName>
        <fullName evidence="4">Shikimate dehydrogenase</fullName>
    </submittedName>
</protein>
<dbReference type="InterPro" id="IPR022893">
    <property type="entry name" value="Shikimate_DH_fam"/>
</dbReference>
<comment type="caution">
    <text evidence="4">The sequence shown here is derived from an EMBL/GenBank/DDBJ whole genome shotgun (WGS) entry which is preliminary data.</text>
</comment>
<reference evidence="4 5" key="1">
    <citation type="submission" date="2020-04" db="EMBL/GenBank/DDBJ databases">
        <title>Paeniglutamicibacter sp. ANT13_2, a novel actinomycete isolated from sediment in Antarctica.</title>
        <authorList>
            <person name="Sakdapetsiri C."/>
            <person name="Pinyakong O."/>
        </authorList>
    </citation>
    <scope>NUCLEOTIDE SEQUENCE [LARGE SCALE GENOMIC DNA]</scope>
    <source>
        <strain evidence="4 5">ANT13_2</strain>
    </source>
</reference>
<dbReference type="InterPro" id="IPR036291">
    <property type="entry name" value="NAD(P)-bd_dom_sf"/>
</dbReference>
<dbReference type="SUPFAM" id="SSF53223">
    <property type="entry name" value="Aminoacid dehydrogenase-like, N-terminal domain"/>
    <property type="match status" value="1"/>
</dbReference>
<dbReference type="Pfam" id="PF08501">
    <property type="entry name" value="Shikimate_dh_N"/>
    <property type="match status" value="1"/>
</dbReference>
<evidence type="ECO:0000313" key="4">
    <source>
        <dbReference type="EMBL" id="NKG20841.1"/>
    </source>
</evidence>